<proteinExistence type="predicted"/>
<dbReference type="Proteomes" id="UP001501637">
    <property type="component" value="Unassembled WGS sequence"/>
</dbReference>
<evidence type="ECO:0000313" key="3">
    <source>
        <dbReference type="Proteomes" id="UP001501637"/>
    </source>
</evidence>
<dbReference type="Gene3D" id="3.40.50.12370">
    <property type="match status" value="1"/>
</dbReference>
<reference evidence="3" key="1">
    <citation type="journal article" date="2019" name="Int. J. Syst. Evol. Microbiol.">
        <title>The Global Catalogue of Microorganisms (GCM) 10K type strain sequencing project: providing services to taxonomists for standard genome sequencing and annotation.</title>
        <authorList>
            <consortium name="The Broad Institute Genomics Platform"/>
            <consortium name="The Broad Institute Genome Sequencing Center for Infectious Disease"/>
            <person name="Wu L."/>
            <person name="Ma J."/>
        </authorList>
    </citation>
    <scope>NUCLEOTIDE SEQUENCE [LARGE SCALE GENOMIC DNA]</scope>
    <source>
        <strain evidence="3">JCM 9092</strain>
    </source>
</reference>
<comment type="caution">
    <text evidence="2">The sequence shown here is derived from an EMBL/GenBank/DDBJ whole genome shotgun (WGS) entry which is preliminary data.</text>
</comment>
<gene>
    <name evidence="2" type="ORF">GCM10010449_57650</name>
</gene>
<dbReference type="InterPro" id="IPR006016">
    <property type="entry name" value="UspA"/>
</dbReference>
<protein>
    <recommendedName>
        <fullName evidence="1">UspA domain-containing protein</fullName>
    </recommendedName>
</protein>
<evidence type="ECO:0000313" key="2">
    <source>
        <dbReference type="EMBL" id="GAA3128929.1"/>
    </source>
</evidence>
<dbReference type="EMBL" id="BAAAUG010000118">
    <property type="protein sequence ID" value="GAA3128929.1"/>
    <property type="molecule type" value="Genomic_DNA"/>
</dbReference>
<sequence>MAVGARVVVGVSGSPASLAALRVAVEEARGAGRVLVAVIAWEPPEGEGLYARRPDRAWAGHWESEARGRLDRAFDDVFAGAPLGVVVERWVVRGSAGRAVCDLAESAEDLVVLGRGRGWGRARRYVQGRAGCRVMVVPGPVVPRGVRRALRKVRAEDFSPLCS</sequence>
<dbReference type="SUPFAM" id="SSF52402">
    <property type="entry name" value="Adenine nucleotide alpha hydrolases-like"/>
    <property type="match status" value="1"/>
</dbReference>
<feature type="domain" description="UspA" evidence="1">
    <location>
        <begin position="6"/>
        <end position="137"/>
    </location>
</feature>
<name>A0ABP6MY12_9ACTN</name>
<dbReference type="Pfam" id="PF00582">
    <property type="entry name" value="Usp"/>
    <property type="match status" value="1"/>
</dbReference>
<organism evidence="2 3">
    <name type="scientific">Streptomyces rectiviolaceus</name>
    <dbReference type="NCBI Taxonomy" id="332591"/>
    <lineage>
        <taxon>Bacteria</taxon>
        <taxon>Bacillati</taxon>
        <taxon>Actinomycetota</taxon>
        <taxon>Actinomycetes</taxon>
        <taxon>Kitasatosporales</taxon>
        <taxon>Streptomycetaceae</taxon>
        <taxon>Streptomyces</taxon>
    </lineage>
</organism>
<accession>A0ABP6MY12</accession>
<keyword evidence="3" id="KW-1185">Reference proteome</keyword>
<evidence type="ECO:0000259" key="1">
    <source>
        <dbReference type="Pfam" id="PF00582"/>
    </source>
</evidence>